<dbReference type="FunFam" id="3.20.20.70:FF:000009">
    <property type="entry name" value="1-(5-phosphoribosyl)-5-[(5-phosphoribosylamino)methylideneamino] imidazole-4-carboxamide isomerase"/>
    <property type="match status" value="1"/>
</dbReference>
<feature type="active site" description="Proton acceptor" evidence="9">
    <location>
        <position position="8"/>
    </location>
</feature>
<evidence type="ECO:0000256" key="2">
    <source>
        <dbReference type="ARBA" id="ARBA00004496"/>
    </source>
</evidence>
<gene>
    <name evidence="9 12" type="primary">hisA</name>
    <name evidence="11" type="ORF">Lqua_3223</name>
    <name evidence="12" type="ORF">NCTC12376_02019</name>
</gene>
<dbReference type="UniPathway" id="UPA00031">
    <property type="reaction ID" value="UER00009"/>
</dbReference>
<evidence type="ECO:0000256" key="4">
    <source>
        <dbReference type="ARBA" id="ARBA00009667"/>
    </source>
</evidence>
<name>A0A378KUF3_9GAMM</name>
<dbReference type="GO" id="GO:0000162">
    <property type="term" value="P:L-tryptophan biosynthetic process"/>
    <property type="evidence" value="ECO:0007669"/>
    <property type="project" value="TreeGrafter"/>
</dbReference>
<feature type="active site" description="Proton donor" evidence="9">
    <location>
        <position position="129"/>
    </location>
</feature>
<dbReference type="PANTHER" id="PTHR43090">
    <property type="entry name" value="1-(5-PHOSPHORIBOSYL)-5-[(5-PHOSPHORIBOSYLAMINO)METHYLIDENEAMINO] IMIDAZOLE-4-CARBOXAMIDE ISOMERASE"/>
    <property type="match status" value="1"/>
</dbReference>
<dbReference type="EC" id="5.3.1.16" evidence="9"/>
<evidence type="ECO:0000256" key="6">
    <source>
        <dbReference type="ARBA" id="ARBA00022605"/>
    </source>
</evidence>
<evidence type="ECO:0000256" key="10">
    <source>
        <dbReference type="RuleBase" id="RU003657"/>
    </source>
</evidence>
<dbReference type="Gene3D" id="3.20.20.70">
    <property type="entry name" value="Aldolase class I"/>
    <property type="match status" value="1"/>
</dbReference>
<evidence type="ECO:0000313" key="11">
    <source>
        <dbReference type="EMBL" id="KTD43322.1"/>
    </source>
</evidence>
<dbReference type="OrthoDB" id="9807749at2"/>
<dbReference type="CDD" id="cd04732">
    <property type="entry name" value="HisA"/>
    <property type="match status" value="1"/>
</dbReference>
<evidence type="ECO:0000256" key="1">
    <source>
        <dbReference type="ARBA" id="ARBA00000901"/>
    </source>
</evidence>
<evidence type="ECO:0000256" key="9">
    <source>
        <dbReference type="HAMAP-Rule" id="MF_01014"/>
    </source>
</evidence>
<organism evidence="12 14">
    <name type="scientific">Legionella quateirensis</name>
    <dbReference type="NCBI Taxonomy" id="45072"/>
    <lineage>
        <taxon>Bacteria</taxon>
        <taxon>Pseudomonadati</taxon>
        <taxon>Pseudomonadota</taxon>
        <taxon>Gammaproteobacteria</taxon>
        <taxon>Legionellales</taxon>
        <taxon>Legionellaceae</taxon>
        <taxon>Legionella</taxon>
    </lineage>
</organism>
<keyword evidence="13" id="KW-1185">Reference proteome</keyword>
<keyword evidence="5 9" id="KW-0963">Cytoplasm</keyword>
<dbReference type="GO" id="GO:0003949">
    <property type="term" value="F:1-(5-phosphoribosyl)-5-[(5-phosphoribosylamino)methylideneamino]imidazole-4-carboxamide isomerase activity"/>
    <property type="evidence" value="ECO:0007669"/>
    <property type="project" value="UniProtKB-UniRule"/>
</dbReference>
<comment type="similarity">
    <text evidence="4 9 10">Belongs to the HisA/HisF family.</text>
</comment>
<proteinExistence type="inferred from homology"/>
<dbReference type="HAMAP" id="MF_01014">
    <property type="entry name" value="HisA"/>
    <property type="match status" value="1"/>
</dbReference>
<dbReference type="EMBL" id="UGOW01000001">
    <property type="protein sequence ID" value="STY18202.1"/>
    <property type="molecule type" value="Genomic_DNA"/>
</dbReference>
<comment type="subcellular location">
    <subcellularLocation>
        <location evidence="2 9">Cytoplasm</location>
    </subcellularLocation>
</comment>
<dbReference type="STRING" id="45072.Lqua_3223"/>
<accession>A0A378KUF3</accession>
<dbReference type="InterPro" id="IPR011060">
    <property type="entry name" value="RibuloseP-bd_barrel"/>
</dbReference>
<keyword evidence="6 9" id="KW-0028">Amino-acid biosynthesis</keyword>
<dbReference type="InterPro" id="IPR006062">
    <property type="entry name" value="His_biosynth"/>
</dbReference>
<evidence type="ECO:0000313" key="12">
    <source>
        <dbReference type="EMBL" id="STY18202.1"/>
    </source>
</evidence>
<sequence length="242" mass="26422">MLIIPAIDLQAGTCVRLKQGQFDHVTQFNIPPVERALYFKKSGAQRLHIVDLDGARMGAMQQLPLICAMLGTGISVQAGGGIRSIEQAKRCVDSGISHLVIGSIAISNQEITSQIIQEIKPEHIILALDVRIDQDVPVPAINGWQVNSQSNLWDVVGYYHQLGINNILCTDIACDGMMSGPNFFLYQQAVERFPNISWQASGGIRNKEDITTLESLGVAAAILGLTLYQGNFDLAECLQEYA</sequence>
<dbReference type="InterPro" id="IPR044524">
    <property type="entry name" value="Isoase_HisA-like"/>
</dbReference>
<dbReference type="Proteomes" id="UP000054639">
    <property type="component" value="Unassembled WGS sequence"/>
</dbReference>
<protein>
    <recommendedName>
        <fullName evidence="9">1-(5-phosphoribosyl)-5-[(5-phosphoribosylamino)methylideneamino] imidazole-4-carboxamide isomerase</fullName>
        <ecNumber evidence="9">5.3.1.16</ecNumber>
    </recommendedName>
    <alternativeName>
        <fullName evidence="9">Phosphoribosylformimino-5-aminoimidazole carboxamide ribotide isomerase</fullName>
    </alternativeName>
</protein>
<evidence type="ECO:0000256" key="8">
    <source>
        <dbReference type="ARBA" id="ARBA00023235"/>
    </source>
</evidence>
<evidence type="ECO:0000256" key="3">
    <source>
        <dbReference type="ARBA" id="ARBA00005133"/>
    </source>
</evidence>
<comment type="catalytic activity">
    <reaction evidence="1 9">
        <text>1-(5-phospho-beta-D-ribosyl)-5-[(5-phospho-beta-D-ribosylamino)methylideneamino]imidazole-4-carboxamide = 5-[(5-phospho-1-deoxy-D-ribulos-1-ylimino)methylamino]-1-(5-phospho-beta-D-ribosyl)imidazole-4-carboxamide</text>
        <dbReference type="Rhea" id="RHEA:15469"/>
        <dbReference type="ChEBI" id="CHEBI:58435"/>
        <dbReference type="ChEBI" id="CHEBI:58525"/>
        <dbReference type="EC" id="5.3.1.16"/>
    </reaction>
</comment>
<dbReference type="EMBL" id="LNYR01000048">
    <property type="protein sequence ID" value="KTD43322.1"/>
    <property type="molecule type" value="Genomic_DNA"/>
</dbReference>
<evidence type="ECO:0000256" key="5">
    <source>
        <dbReference type="ARBA" id="ARBA00022490"/>
    </source>
</evidence>
<comment type="pathway">
    <text evidence="3 9">Amino-acid biosynthesis; L-histidine biosynthesis; L-histidine from 5-phospho-alpha-D-ribose 1-diphosphate: step 4/9.</text>
</comment>
<keyword evidence="8 9" id="KW-0413">Isomerase</keyword>
<dbReference type="RefSeq" id="WP_058475340.1">
    <property type="nucleotide sequence ID" value="NZ_CAAAIL010000010.1"/>
</dbReference>
<dbReference type="InterPro" id="IPR013785">
    <property type="entry name" value="Aldolase_TIM"/>
</dbReference>
<dbReference type="SUPFAM" id="SSF51366">
    <property type="entry name" value="Ribulose-phoshate binding barrel"/>
    <property type="match status" value="1"/>
</dbReference>
<dbReference type="AlphaFoldDB" id="A0A378KUF3"/>
<reference evidence="11 13" key="1">
    <citation type="submission" date="2015-11" db="EMBL/GenBank/DDBJ databases">
        <title>Genomic analysis of 38 Legionella species identifies large and diverse effector repertoires.</title>
        <authorList>
            <person name="Burstein D."/>
            <person name="Amaro F."/>
            <person name="Zusman T."/>
            <person name="Lifshitz Z."/>
            <person name="Cohen O."/>
            <person name="Gilbert J.A."/>
            <person name="Pupko T."/>
            <person name="Shuman H.A."/>
            <person name="Segal G."/>
        </authorList>
    </citation>
    <scope>NUCLEOTIDE SEQUENCE [LARGE SCALE GENOMIC DNA]</scope>
    <source>
        <strain evidence="11 13">ATCC 49507</strain>
    </source>
</reference>
<reference evidence="12 14" key="2">
    <citation type="submission" date="2018-06" db="EMBL/GenBank/DDBJ databases">
        <authorList>
            <consortium name="Pathogen Informatics"/>
            <person name="Doyle S."/>
        </authorList>
    </citation>
    <scope>NUCLEOTIDE SEQUENCE [LARGE SCALE GENOMIC DNA]</scope>
    <source>
        <strain evidence="12 14">NCTC12376</strain>
    </source>
</reference>
<evidence type="ECO:0000313" key="13">
    <source>
        <dbReference type="Proteomes" id="UP000054639"/>
    </source>
</evidence>
<evidence type="ECO:0000313" key="14">
    <source>
        <dbReference type="Proteomes" id="UP000254230"/>
    </source>
</evidence>
<dbReference type="Proteomes" id="UP000254230">
    <property type="component" value="Unassembled WGS sequence"/>
</dbReference>
<keyword evidence="7 9" id="KW-0368">Histidine biosynthesis</keyword>
<dbReference type="GO" id="GO:0000105">
    <property type="term" value="P:L-histidine biosynthetic process"/>
    <property type="evidence" value="ECO:0007669"/>
    <property type="project" value="UniProtKB-UniRule"/>
</dbReference>
<dbReference type="InterPro" id="IPR023016">
    <property type="entry name" value="HisA/PriA"/>
</dbReference>
<dbReference type="Pfam" id="PF00977">
    <property type="entry name" value="His_biosynth"/>
    <property type="match status" value="1"/>
</dbReference>
<dbReference type="PANTHER" id="PTHR43090:SF2">
    <property type="entry name" value="1-(5-PHOSPHORIBOSYL)-5-[(5-PHOSPHORIBOSYLAMINO)METHYLIDENEAMINO] IMIDAZOLE-4-CARBOXAMIDE ISOMERASE"/>
    <property type="match status" value="1"/>
</dbReference>
<dbReference type="GO" id="GO:0005737">
    <property type="term" value="C:cytoplasm"/>
    <property type="evidence" value="ECO:0007669"/>
    <property type="project" value="UniProtKB-SubCell"/>
</dbReference>
<evidence type="ECO:0000256" key="7">
    <source>
        <dbReference type="ARBA" id="ARBA00023102"/>
    </source>
</evidence>